<name>A0A5B6W053_9ROSI</name>
<dbReference type="OrthoDB" id="1749959at2759"/>
<dbReference type="EMBL" id="SMMG02000005">
    <property type="protein sequence ID" value="KAA3474545.1"/>
    <property type="molecule type" value="Genomic_DNA"/>
</dbReference>
<proteinExistence type="predicted"/>
<protein>
    <submittedName>
        <fullName evidence="1">Reverse transcriptase</fullName>
    </submittedName>
</protein>
<reference evidence="2" key="1">
    <citation type="journal article" date="2019" name="Plant Biotechnol. J.">
        <title>Genome sequencing of the Australian wild diploid species Gossypium australe highlights disease resistance and delayed gland morphogenesis.</title>
        <authorList>
            <person name="Cai Y."/>
            <person name="Cai X."/>
            <person name="Wang Q."/>
            <person name="Wang P."/>
            <person name="Zhang Y."/>
            <person name="Cai C."/>
            <person name="Xu Y."/>
            <person name="Wang K."/>
            <person name="Zhou Z."/>
            <person name="Wang C."/>
            <person name="Geng S."/>
            <person name="Li B."/>
            <person name="Dong Q."/>
            <person name="Hou Y."/>
            <person name="Wang H."/>
            <person name="Ai P."/>
            <person name="Liu Z."/>
            <person name="Yi F."/>
            <person name="Sun M."/>
            <person name="An G."/>
            <person name="Cheng J."/>
            <person name="Zhang Y."/>
            <person name="Shi Q."/>
            <person name="Xie Y."/>
            <person name="Shi X."/>
            <person name="Chang Y."/>
            <person name="Huang F."/>
            <person name="Chen Y."/>
            <person name="Hong S."/>
            <person name="Mi L."/>
            <person name="Sun Q."/>
            <person name="Zhang L."/>
            <person name="Zhou B."/>
            <person name="Peng R."/>
            <person name="Zhang X."/>
            <person name="Liu F."/>
        </authorList>
    </citation>
    <scope>NUCLEOTIDE SEQUENCE [LARGE SCALE GENOMIC DNA]</scope>
    <source>
        <strain evidence="2">cv. PA1801</strain>
    </source>
</reference>
<evidence type="ECO:0000313" key="2">
    <source>
        <dbReference type="Proteomes" id="UP000325315"/>
    </source>
</evidence>
<dbReference type="Proteomes" id="UP000325315">
    <property type="component" value="Unassembled WGS sequence"/>
</dbReference>
<keyword evidence="1" id="KW-0695">RNA-directed DNA polymerase</keyword>
<sequence length="136" mass="15756">MQPEVDDEEYVSGNETCEEGEMETIARRYIENLLASRGVEDSSHIFSRIKMCITNEMNERLLTRYMEDEVVSALKGMGPTKAFGEDGFPTLFYQNCWFIMGGDSYVLGKRGFMALNLDMSKAYDRVKWQFLREMIT</sequence>
<comment type="caution">
    <text evidence="1">The sequence shown here is derived from an EMBL/GenBank/DDBJ whole genome shotgun (WGS) entry which is preliminary data.</text>
</comment>
<gene>
    <name evidence="1" type="ORF">EPI10_024820</name>
</gene>
<dbReference type="AlphaFoldDB" id="A0A5B6W053"/>
<keyword evidence="1" id="KW-0808">Transferase</keyword>
<dbReference type="GO" id="GO:0003964">
    <property type="term" value="F:RNA-directed DNA polymerase activity"/>
    <property type="evidence" value="ECO:0007669"/>
    <property type="project" value="UniProtKB-KW"/>
</dbReference>
<keyword evidence="2" id="KW-1185">Reference proteome</keyword>
<accession>A0A5B6W053</accession>
<keyword evidence="1" id="KW-0548">Nucleotidyltransferase</keyword>
<evidence type="ECO:0000313" key="1">
    <source>
        <dbReference type="EMBL" id="KAA3474545.1"/>
    </source>
</evidence>
<organism evidence="1 2">
    <name type="scientific">Gossypium australe</name>
    <dbReference type="NCBI Taxonomy" id="47621"/>
    <lineage>
        <taxon>Eukaryota</taxon>
        <taxon>Viridiplantae</taxon>
        <taxon>Streptophyta</taxon>
        <taxon>Embryophyta</taxon>
        <taxon>Tracheophyta</taxon>
        <taxon>Spermatophyta</taxon>
        <taxon>Magnoliopsida</taxon>
        <taxon>eudicotyledons</taxon>
        <taxon>Gunneridae</taxon>
        <taxon>Pentapetalae</taxon>
        <taxon>rosids</taxon>
        <taxon>malvids</taxon>
        <taxon>Malvales</taxon>
        <taxon>Malvaceae</taxon>
        <taxon>Malvoideae</taxon>
        <taxon>Gossypium</taxon>
    </lineage>
</organism>